<dbReference type="Gene3D" id="3.30.230.10">
    <property type="match status" value="1"/>
</dbReference>
<keyword evidence="10" id="KW-0175">Coiled coil</keyword>
<evidence type="ECO:0000256" key="9">
    <source>
        <dbReference type="HAMAP-Rule" id="MF_00061"/>
    </source>
</evidence>
<evidence type="ECO:0000256" key="5">
    <source>
        <dbReference type="ARBA" id="ARBA00022741"/>
    </source>
</evidence>
<feature type="active site" evidence="9">
    <location>
        <position position="9"/>
    </location>
</feature>
<reference evidence="14" key="1">
    <citation type="journal article" date="2021" name="PeerJ">
        <title>Extensive microbial diversity within the chicken gut microbiome revealed by metagenomics and culture.</title>
        <authorList>
            <person name="Gilroy R."/>
            <person name="Ravi A."/>
            <person name="Getino M."/>
            <person name="Pursley I."/>
            <person name="Horton D.L."/>
            <person name="Alikhan N.F."/>
            <person name="Baker D."/>
            <person name="Gharbi K."/>
            <person name="Hall N."/>
            <person name="Watson M."/>
            <person name="Adriaenssens E.M."/>
            <person name="Foster-Nyarko E."/>
            <person name="Jarju S."/>
            <person name="Secka A."/>
            <person name="Antonio M."/>
            <person name="Oren A."/>
            <person name="Chaudhuri R.R."/>
            <person name="La Ragione R."/>
            <person name="Hildebrand F."/>
            <person name="Pallen M.J."/>
        </authorList>
    </citation>
    <scope>NUCLEOTIDE SEQUENCE</scope>
    <source>
        <strain evidence="14">14975</strain>
    </source>
</reference>
<comment type="catalytic activity">
    <reaction evidence="9">
        <text>4-CDP-2-C-methyl-D-erythritol + ATP = 4-CDP-2-C-methyl-D-erythritol 2-phosphate + ADP + H(+)</text>
        <dbReference type="Rhea" id="RHEA:18437"/>
        <dbReference type="ChEBI" id="CHEBI:15378"/>
        <dbReference type="ChEBI" id="CHEBI:30616"/>
        <dbReference type="ChEBI" id="CHEBI:57823"/>
        <dbReference type="ChEBI" id="CHEBI:57919"/>
        <dbReference type="ChEBI" id="CHEBI:456216"/>
        <dbReference type="EC" id="2.7.1.148"/>
    </reaction>
</comment>
<keyword evidence="7 9" id="KW-0067">ATP-binding</keyword>
<evidence type="ECO:0000256" key="2">
    <source>
        <dbReference type="ARBA" id="ARBA00012052"/>
    </source>
</evidence>
<dbReference type="PANTHER" id="PTHR43527">
    <property type="entry name" value="4-DIPHOSPHOCYTIDYL-2-C-METHYL-D-ERYTHRITOL KINASE, CHLOROPLASTIC"/>
    <property type="match status" value="1"/>
</dbReference>
<dbReference type="AlphaFoldDB" id="A0A9D1VA89"/>
<dbReference type="Pfam" id="PF00288">
    <property type="entry name" value="GHMP_kinases_N"/>
    <property type="match status" value="1"/>
</dbReference>
<evidence type="ECO:0000256" key="11">
    <source>
        <dbReference type="SAM" id="MobiDB-lite"/>
    </source>
</evidence>
<dbReference type="PANTHER" id="PTHR43527:SF2">
    <property type="entry name" value="4-DIPHOSPHOCYTIDYL-2-C-METHYL-D-ERYTHRITOL KINASE, CHLOROPLASTIC"/>
    <property type="match status" value="1"/>
</dbReference>
<dbReference type="Gene3D" id="3.30.70.890">
    <property type="entry name" value="GHMP kinase, C-terminal domain"/>
    <property type="match status" value="1"/>
</dbReference>
<dbReference type="Pfam" id="PF08544">
    <property type="entry name" value="GHMP_kinases_C"/>
    <property type="match status" value="1"/>
</dbReference>
<comment type="caution">
    <text evidence="14">The sequence shown here is derived from an EMBL/GenBank/DDBJ whole genome shotgun (WGS) entry which is preliminary data.</text>
</comment>
<dbReference type="NCBIfam" id="TIGR00154">
    <property type="entry name" value="ispE"/>
    <property type="match status" value="1"/>
</dbReference>
<organism evidence="14 15">
    <name type="scientific">Candidatus Akkermansia intestinigallinarum</name>
    <dbReference type="NCBI Taxonomy" id="2838431"/>
    <lineage>
        <taxon>Bacteria</taxon>
        <taxon>Pseudomonadati</taxon>
        <taxon>Verrucomicrobiota</taxon>
        <taxon>Verrucomicrobiia</taxon>
        <taxon>Verrucomicrobiales</taxon>
        <taxon>Akkermansiaceae</taxon>
        <taxon>Akkermansia</taxon>
    </lineage>
</organism>
<sequence>MSIYAAPAKINLSLRVLSKRPDGYHEVDLLMARLDLEDELEFTPAPELELVCNDPTLPVDENNLVLRAVREFEKAYGRRVHCRISLTKRIPHGAGLGGGSSDAAATLVALNEMLGTQYDREELAAMAAAIGSDVPFFINPVISRCTGRGEIVTPEPKLADWQSPVVILKPAFGVSTPDAYKRLHDARRVKGLPYGIQKVRGVGLMNDLERPVFAKFPVLGLLKSWLISKPGVRAAMMSGSGSALFALTDTPEQAQQIALQALDEFDPTLFTWQGTVNPAPALPDGESTEAPDESGACTLEPSAPECPRPADESAISAVSAVSDINENAENGASDEKGGASSPSNGSEPPAAEAGATSAEPAEAPDESAAEAPASDEKTPRPKRRGRKPEALRRALADAAALDEEAAALRRELDADLAALHKAGIDPEVRRRGRRPVALSLYLEKQQKLAELEAKRDEAQALADQLERARS</sequence>
<name>A0A9D1VA89_9BACT</name>
<dbReference type="GO" id="GO:0016114">
    <property type="term" value="P:terpenoid biosynthetic process"/>
    <property type="evidence" value="ECO:0007669"/>
    <property type="project" value="UniProtKB-UniRule"/>
</dbReference>
<comment type="similarity">
    <text evidence="1 9">Belongs to the GHMP kinase family. IspE subfamily.</text>
</comment>
<proteinExistence type="inferred from homology"/>
<keyword evidence="5 9" id="KW-0547">Nucleotide-binding</keyword>
<dbReference type="InterPro" id="IPR014721">
    <property type="entry name" value="Ribsml_uS5_D2-typ_fold_subgr"/>
</dbReference>
<comment type="pathway">
    <text evidence="9">Isoprenoid biosynthesis; isopentenyl diphosphate biosynthesis via DXP pathway; isopentenyl diphosphate from 1-deoxy-D-xylulose 5-phosphate: step 3/6.</text>
</comment>
<evidence type="ECO:0000256" key="6">
    <source>
        <dbReference type="ARBA" id="ARBA00022777"/>
    </source>
</evidence>
<feature type="domain" description="GHMP kinase C-terminal" evidence="13">
    <location>
        <begin position="206"/>
        <end position="261"/>
    </location>
</feature>
<dbReference type="GO" id="GO:0019288">
    <property type="term" value="P:isopentenyl diphosphate biosynthetic process, methylerythritol 4-phosphate pathway"/>
    <property type="evidence" value="ECO:0007669"/>
    <property type="project" value="UniProtKB-UniRule"/>
</dbReference>
<keyword evidence="9" id="KW-0414">Isoprene biosynthesis</keyword>
<feature type="active site" evidence="9">
    <location>
        <position position="133"/>
    </location>
</feature>
<keyword evidence="4 9" id="KW-0808">Transferase</keyword>
<evidence type="ECO:0000259" key="12">
    <source>
        <dbReference type="Pfam" id="PF00288"/>
    </source>
</evidence>
<comment type="function">
    <text evidence="9">Catalyzes the phosphorylation of the position 2 hydroxy group of 4-diphosphocytidyl-2C-methyl-D-erythritol.</text>
</comment>
<gene>
    <name evidence="9 14" type="primary">ispE</name>
    <name evidence="14" type="ORF">H9862_02345</name>
</gene>
<dbReference type="HAMAP" id="MF_00061">
    <property type="entry name" value="IspE"/>
    <property type="match status" value="1"/>
</dbReference>
<dbReference type="InterPro" id="IPR020568">
    <property type="entry name" value="Ribosomal_Su5_D2-typ_SF"/>
</dbReference>
<reference evidence="14" key="2">
    <citation type="submission" date="2021-04" db="EMBL/GenBank/DDBJ databases">
        <authorList>
            <person name="Gilroy R."/>
        </authorList>
    </citation>
    <scope>NUCLEOTIDE SEQUENCE</scope>
    <source>
        <strain evidence="14">14975</strain>
    </source>
</reference>
<evidence type="ECO:0000256" key="1">
    <source>
        <dbReference type="ARBA" id="ARBA00009684"/>
    </source>
</evidence>
<dbReference type="SUPFAM" id="SSF54211">
    <property type="entry name" value="Ribosomal protein S5 domain 2-like"/>
    <property type="match status" value="1"/>
</dbReference>
<dbReference type="Proteomes" id="UP000823964">
    <property type="component" value="Unassembled WGS sequence"/>
</dbReference>
<evidence type="ECO:0000256" key="7">
    <source>
        <dbReference type="ARBA" id="ARBA00022840"/>
    </source>
</evidence>
<accession>A0A9D1VA89</accession>
<evidence type="ECO:0000259" key="13">
    <source>
        <dbReference type="Pfam" id="PF08544"/>
    </source>
</evidence>
<dbReference type="GO" id="GO:0005524">
    <property type="term" value="F:ATP binding"/>
    <property type="evidence" value="ECO:0007669"/>
    <property type="project" value="UniProtKB-UniRule"/>
</dbReference>
<feature type="region of interest" description="Disordered" evidence="11">
    <location>
        <begin position="272"/>
        <end position="315"/>
    </location>
</feature>
<evidence type="ECO:0000256" key="8">
    <source>
        <dbReference type="ARBA" id="ARBA00032554"/>
    </source>
</evidence>
<dbReference type="InterPro" id="IPR036554">
    <property type="entry name" value="GHMP_kinase_C_sf"/>
</dbReference>
<feature type="domain" description="GHMP kinase N-terminal" evidence="12">
    <location>
        <begin position="63"/>
        <end position="138"/>
    </location>
</feature>
<dbReference type="InterPro" id="IPR013750">
    <property type="entry name" value="GHMP_kinase_C_dom"/>
</dbReference>
<evidence type="ECO:0000313" key="15">
    <source>
        <dbReference type="Proteomes" id="UP000823964"/>
    </source>
</evidence>
<keyword evidence="6 9" id="KW-0418">Kinase</keyword>
<dbReference type="EMBL" id="DXFQ01000038">
    <property type="protein sequence ID" value="HIX19427.1"/>
    <property type="molecule type" value="Genomic_DNA"/>
</dbReference>
<feature type="binding site" evidence="9">
    <location>
        <begin position="91"/>
        <end position="101"/>
    </location>
    <ligand>
        <name>ATP</name>
        <dbReference type="ChEBI" id="CHEBI:30616"/>
    </ligand>
</feature>
<evidence type="ECO:0000256" key="4">
    <source>
        <dbReference type="ARBA" id="ARBA00022679"/>
    </source>
</evidence>
<evidence type="ECO:0000256" key="3">
    <source>
        <dbReference type="ARBA" id="ARBA00017473"/>
    </source>
</evidence>
<dbReference type="InterPro" id="IPR006204">
    <property type="entry name" value="GHMP_kinase_N_dom"/>
</dbReference>
<dbReference type="SUPFAM" id="SSF55060">
    <property type="entry name" value="GHMP Kinase, C-terminal domain"/>
    <property type="match status" value="1"/>
</dbReference>
<dbReference type="GO" id="GO:0050515">
    <property type="term" value="F:4-(cytidine 5'-diphospho)-2-C-methyl-D-erythritol kinase activity"/>
    <property type="evidence" value="ECO:0007669"/>
    <property type="project" value="UniProtKB-UniRule"/>
</dbReference>
<feature type="coiled-coil region" evidence="10">
    <location>
        <begin position="391"/>
        <end position="468"/>
    </location>
</feature>
<dbReference type="EC" id="2.7.1.148" evidence="2 9"/>
<feature type="compositionally biased region" description="Low complexity" evidence="11">
    <location>
        <begin position="345"/>
        <end position="361"/>
    </location>
</feature>
<feature type="region of interest" description="Disordered" evidence="11">
    <location>
        <begin position="328"/>
        <end position="391"/>
    </location>
</feature>
<evidence type="ECO:0000313" key="14">
    <source>
        <dbReference type="EMBL" id="HIX19427.1"/>
    </source>
</evidence>
<evidence type="ECO:0000256" key="10">
    <source>
        <dbReference type="SAM" id="Coils"/>
    </source>
</evidence>
<dbReference type="InterPro" id="IPR004424">
    <property type="entry name" value="IspE"/>
</dbReference>
<protein>
    <recommendedName>
        <fullName evidence="3 9">4-diphosphocytidyl-2-C-methyl-D-erythritol kinase</fullName>
        <shortName evidence="9">CMK</shortName>
        <ecNumber evidence="2 9">2.7.1.148</ecNumber>
    </recommendedName>
    <alternativeName>
        <fullName evidence="8 9">4-(cytidine-5'-diphospho)-2-C-methyl-D-erythritol kinase</fullName>
    </alternativeName>
</protein>